<dbReference type="EC" id="2.6.1.57" evidence="6"/>
<dbReference type="InterPro" id="IPR015424">
    <property type="entry name" value="PyrdxlP-dep_Trfase"/>
</dbReference>
<evidence type="ECO:0000313" key="9">
    <source>
        <dbReference type="Proteomes" id="UP000662939"/>
    </source>
</evidence>
<dbReference type="InterPro" id="IPR005861">
    <property type="entry name" value="HisP_aminotrans"/>
</dbReference>
<dbReference type="SUPFAM" id="SSF53383">
    <property type="entry name" value="PLP-dependent transferases"/>
    <property type="match status" value="1"/>
</dbReference>
<dbReference type="PANTHER" id="PTHR43643">
    <property type="entry name" value="HISTIDINOL-PHOSPHATE AMINOTRANSFERASE 2"/>
    <property type="match status" value="1"/>
</dbReference>
<evidence type="ECO:0000256" key="1">
    <source>
        <dbReference type="ARBA" id="ARBA00001933"/>
    </source>
</evidence>
<evidence type="ECO:0000256" key="2">
    <source>
        <dbReference type="ARBA" id="ARBA00011738"/>
    </source>
</evidence>
<dbReference type="InterPro" id="IPR015421">
    <property type="entry name" value="PyrdxlP-dep_Trfase_major"/>
</dbReference>
<dbReference type="PANTHER" id="PTHR43643:SF3">
    <property type="entry name" value="HISTIDINOL-PHOSPHATE AMINOTRANSFERASE"/>
    <property type="match status" value="1"/>
</dbReference>
<dbReference type="InterPro" id="IPR001917">
    <property type="entry name" value="Aminotrans_II_pyridoxalP_BS"/>
</dbReference>
<comment type="function">
    <text evidence="6">Aminotransferase that catalyzes the conversion of aromatic amino acids and 2-oxoglutarate into corresponding aromatic oxo acids and L-glutamate.</text>
</comment>
<evidence type="ECO:0000259" key="7">
    <source>
        <dbReference type="Pfam" id="PF00155"/>
    </source>
</evidence>
<name>A0A895XQL1_9ACTN</name>
<dbReference type="KEGG" id="nav:JQS30_01645"/>
<dbReference type="InterPro" id="IPR024892">
    <property type="entry name" value="ArAT"/>
</dbReference>
<evidence type="ECO:0000256" key="4">
    <source>
        <dbReference type="ARBA" id="ARBA00022679"/>
    </source>
</evidence>
<evidence type="ECO:0000256" key="3">
    <source>
        <dbReference type="ARBA" id="ARBA00022576"/>
    </source>
</evidence>
<comment type="similarity">
    <text evidence="6">Belongs to the class-II pyridoxal-phosphate-dependent aminotransferase family.</text>
</comment>
<feature type="domain" description="Aminotransferase class I/classII large" evidence="7">
    <location>
        <begin position="34"/>
        <end position="352"/>
    </location>
</feature>
<dbReference type="Proteomes" id="UP000662939">
    <property type="component" value="Chromosome"/>
</dbReference>
<protein>
    <recommendedName>
        <fullName evidence="6">Aromatic amino acid aminotransferase</fullName>
        <shortName evidence="6">ArAT</shortName>
        <ecNumber evidence="6">2.6.1.57</ecNumber>
    </recommendedName>
</protein>
<comment type="cofactor">
    <cofactor evidence="1 6">
        <name>pyridoxal 5'-phosphate</name>
        <dbReference type="ChEBI" id="CHEBI:597326"/>
    </cofactor>
</comment>
<evidence type="ECO:0000256" key="5">
    <source>
        <dbReference type="ARBA" id="ARBA00022898"/>
    </source>
</evidence>
<dbReference type="InterPro" id="IPR050106">
    <property type="entry name" value="HistidinolP_aminotransfase"/>
</dbReference>
<accession>A0A895XQL1</accession>
<dbReference type="GO" id="GO:0000105">
    <property type="term" value="P:L-histidine biosynthetic process"/>
    <property type="evidence" value="ECO:0007669"/>
    <property type="project" value="InterPro"/>
</dbReference>
<keyword evidence="9" id="KW-1185">Reference proteome</keyword>
<dbReference type="GO" id="GO:0004400">
    <property type="term" value="F:histidinol-phosphate transaminase activity"/>
    <property type="evidence" value="ECO:0007669"/>
    <property type="project" value="InterPro"/>
</dbReference>
<dbReference type="GO" id="GO:0008793">
    <property type="term" value="F:aromatic-amino-acid transaminase activity"/>
    <property type="evidence" value="ECO:0007669"/>
    <property type="project" value="UniProtKB-UniRule"/>
</dbReference>
<dbReference type="NCBIfam" id="NF002878">
    <property type="entry name" value="PRK03321.1"/>
    <property type="match status" value="1"/>
</dbReference>
<dbReference type="Gene3D" id="3.90.1150.10">
    <property type="entry name" value="Aspartate Aminotransferase, domain 1"/>
    <property type="match status" value="1"/>
</dbReference>
<dbReference type="HAMAP" id="MF_01513">
    <property type="entry name" value="Phe_aminotrans_2"/>
    <property type="match status" value="1"/>
</dbReference>
<evidence type="ECO:0000313" key="8">
    <source>
        <dbReference type="EMBL" id="QSB05659.1"/>
    </source>
</evidence>
<reference evidence="8" key="1">
    <citation type="submission" date="2021-02" db="EMBL/GenBank/DDBJ databases">
        <title>Natronoglycomyces albus gen. nov., sp. nov, a haloalkaliphilic actinobacterium from a soda solonchak soil.</title>
        <authorList>
            <person name="Sorokin D.Y."/>
            <person name="Khijniak T.V."/>
            <person name="Zakharycheva A.P."/>
            <person name="Boueva O.V."/>
            <person name="Ariskina E.V."/>
            <person name="Hahnke R.L."/>
            <person name="Bunk B."/>
            <person name="Sproer C."/>
            <person name="Schumann P."/>
            <person name="Evtushenko L.I."/>
            <person name="Kublanov I.V."/>
        </authorList>
    </citation>
    <scope>NUCLEOTIDE SEQUENCE</scope>
    <source>
        <strain evidence="8">DSM 106290</strain>
    </source>
</reference>
<keyword evidence="3 6" id="KW-0032">Aminotransferase</keyword>
<dbReference type="CDD" id="cd00609">
    <property type="entry name" value="AAT_like"/>
    <property type="match status" value="1"/>
</dbReference>
<organism evidence="8 9">
    <name type="scientific">Natronoglycomyces albus</name>
    <dbReference type="NCBI Taxonomy" id="2811108"/>
    <lineage>
        <taxon>Bacteria</taxon>
        <taxon>Bacillati</taxon>
        <taxon>Actinomycetota</taxon>
        <taxon>Actinomycetes</taxon>
        <taxon>Glycomycetales</taxon>
        <taxon>Glycomycetaceae</taxon>
        <taxon>Natronoglycomyces</taxon>
    </lineage>
</organism>
<keyword evidence="4 6" id="KW-0808">Transferase</keyword>
<dbReference type="HAMAP" id="MF_01023">
    <property type="entry name" value="HisC_aminotrans_2"/>
    <property type="match status" value="1"/>
</dbReference>
<evidence type="ECO:0000256" key="6">
    <source>
        <dbReference type="HAMAP-Rule" id="MF_01513"/>
    </source>
</evidence>
<dbReference type="NCBIfam" id="TIGR01141">
    <property type="entry name" value="hisC"/>
    <property type="match status" value="1"/>
</dbReference>
<dbReference type="PROSITE" id="PS00599">
    <property type="entry name" value="AA_TRANSFER_CLASS_2"/>
    <property type="match status" value="1"/>
</dbReference>
<dbReference type="Pfam" id="PF00155">
    <property type="entry name" value="Aminotran_1_2"/>
    <property type="match status" value="1"/>
</dbReference>
<dbReference type="GO" id="GO:0030170">
    <property type="term" value="F:pyridoxal phosphate binding"/>
    <property type="evidence" value="ECO:0007669"/>
    <property type="project" value="UniProtKB-UniRule"/>
</dbReference>
<gene>
    <name evidence="8" type="primary">hisC</name>
    <name evidence="6" type="synonym">pat</name>
    <name evidence="8" type="ORF">JQS30_01645</name>
</gene>
<dbReference type="Gene3D" id="3.40.640.10">
    <property type="entry name" value="Type I PLP-dependent aspartate aminotransferase-like (Major domain)"/>
    <property type="match status" value="1"/>
</dbReference>
<dbReference type="InterPro" id="IPR004839">
    <property type="entry name" value="Aminotransferase_I/II_large"/>
</dbReference>
<proteinExistence type="inferred from homology"/>
<dbReference type="AlphaFoldDB" id="A0A895XQL1"/>
<dbReference type="RefSeq" id="WP_213171671.1">
    <property type="nucleotide sequence ID" value="NZ_CP070496.1"/>
</dbReference>
<keyword evidence="5 6" id="KW-0663">Pyridoxal phosphate</keyword>
<dbReference type="InterPro" id="IPR015422">
    <property type="entry name" value="PyrdxlP-dep_Trfase_small"/>
</dbReference>
<comment type="catalytic activity">
    <reaction evidence="6">
        <text>an aromatic L-alpha-amino acid + 2-oxoglutarate = an aromatic oxo-acid + L-glutamate</text>
        <dbReference type="Rhea" id="RHEA:17533"/>
        <dbReference type="ChEBI" id="CHEBI:16810"/>
        <dbReference type="ChEBI" id="CHEBI:29985"/>
        <dbReference type="ChEBI" id="CHEBI:73309"/>
        <dbReference type="ChEBI" id="CHEBI:84824"/>
        <dbReference type="EC" id="2.6.1.57"/>
    </reaction>
</comment>
<feature type="modified residue" description="N6-(pyridoxal phosphate)lysine" evidence="6">
    <location>
        <position position="225"/>
    </location>
</feature>
<comment type="subunit">
    <text evidence="2 6">Homodimer.</text>
</comment>
<sequence length="358" mass="38624">MTRPLREDLLALPKYVPGKSPEQVAAQLGLDRAVKLASNEVAYGPLPGVPEAIGAAAASVNRYPDMGVVALKGALSQRLGVDTERITVGCGSVGLLMHLMAAIAEPGAEVVYSWRSFEAYPIAVQIAQMNSVRVPNTADHRHNLEAMAEAIGPKTKAVFVCNPNNPTGESLTAAEITAFLDKVPSDVLVVIDEAYREFVTDPDVPDGLELYGDRENVVILRTFSKAWGLAGLRAGYLIGSPDVAQTVHKIVVPFSVNSLAQAAAVAALAAEEEMRRRVDEVVQQRERVLAEARKLIDGVPGTQTNFVWLPLRDRAVEFAQLTESKAVTVRPFAGDGVRVSIGTPEENDLFLEILHTWK</sequence>
<dbReference type="EMBL" id="CP070496">
    <property type="protein sequence ID" value="QSB05659.1"/>
    <property type="molecule type" value="Genomic_DNA"/>
</dbReference>